<evidence type="ECO:0000313" key="2">
    <source>
        <dbReference type="EMBL" id="MBE4748417.1"/>
    </source>
</evidence>
<dbReference type="EMBL" id="JAAIYO010000002">
    <property type="protein sequence ID" value="MBE4748417.1"/>
    <property type="molecule type" value="Genomic_DNA"/>
</dbReference>
<reference evidence="2 3" key="1">
    <citation type="submission" date="2020-02" db="EMBL/GenBank/DDBJ databases">
        <authorList>
            <person name="Babadi Z.K."/>
            <person name="Risdian C."/>
            <person name="Ebrahimipour G.H."/>
            <person name="Wink J."/>
        </authorList>
    </citation>
    <scope>NUCLEOTIDE SEQUENCE [LARGE SCALE GENOMIC DNA]</scope>
    <source>
        <strain evidence="2 3">ZKHCc1 1396</strain>
    </source>
</reference>
<evidence type="ECO:0000313" key="3">
    <source>
        <dbReference type="Proteomes" id="UP001516472"/>
    </source>
</evidence>
<evidence type="ECO:0008006" key="4">
    <source>
        <dbReference type="Google" id="ProtNLM"/>
    </source>
</evidence>
<gene>
    <name evidence="2" type="ORF">G4177_09590</name>
</gene>
<keyword evidence="3" id="KW-1185">Reference proteome</keyword>
<accession>A0ABR9PKI2</accession>
<dbReference type="Proteomes" id="UP001516472">
    <property type="component" value="Unassembled WGS sequence"/>
</dbReference>
<organism evidence="2 3">
    <name type="scientific">Corallococcus soli</name>
    <dbReference type="NCBI Taxonomy" id="2710757"/>
    <lineage>
        <taxon>Bacteria</taxon>
        <taxon>Pseudomonadati</taxon>
        <taxon>Myxococcota</taxon>
        <taxon>Myxococcia</taxon>
        <taxon>Myxococcales</taxon>
        <taxon>Cystobacterineae</taxon>
        <taxon>Myxococcaceae</taxon>
        <taxon>Corallococcus</taxon>
    </lineage>
</organism>
<name>A0ABR9PKI2_9BACT</name>
<evidence type="ECO:0000256" key="1">
    <source>
        <dbReference type="SAM" id="MobiDB-lite"/>
    </source>
</evidence>
<dbReference type="NCBIfam" id="TIGR04267">
    <property type="entry name" value="mod_HExxH"/>
    <property type="match status" value="1"/>
</dbReference>
<dbReference type="InterPro" id="IPR026337">
    <property type="entry name" value="AKG_HExxH"/>
</dbReference>
<sequence>MADVGMDAIRMEISVQRTDVIRLTDGRLQHHEHFGDSSRVVLRVSERYRFALEVLARRDARLREVATRVEALDAATAETVFGDLLVRAALETAISRLETSGADGAAGEELPGLLGEALDCVARTPGRCLSRSAMGRDLSVGPGGKVWVWDLPEESTPLRDRLRESIRTGFMPGAESSVDIIRPTPAMVAGLERACALIQRLVPEMTASVFRHLHSIAIANIRGPRGRMLTGSGGDGTPCMIFIDPHELENPWDTAGHILHEAVHLKLSDLIRTGAIVTDDGPVELAWGRKTSLSNSIFAYHAYVHMQVFRAAVEHLGPGCHAEFGAPRDYVAPAHAMSVVNNDTRKPFSRAEERLDFLHTQLEGPLASRVTPYGRELNAWLWEAIRPLEALGTPLSGGQPTPVAKPSAPALGRAPAPMRYRQGRDLSLRRSPSTEVLFALDPGSRKIVTLNLAAWLAFELCDGKTEEEMLSSYTASLGLGAERAWAQLAPTLEGLVSSGMIEPVSEGRVS</sequence>
<feature type="region of interest" description="Disordered" evidence="1">
    <location>
        <begin position="396"/>
        <end position="415"/>
    </location>
</feature>
<comment type="caution">
    <text evidence="2">The sequence shown here is derived from an EMBL/GenBank/DDBJ whole genome shotgun (WGS) entry which is preliminary data.</text>
</comment>
<proteinExistence type="predicted"/>
<protein>
    <recommendedName>
        <fullName evidence="4">PqqD family protein</fullName>
    </recommendedName>
</protein>